<dbReference type="RefSeq" id="WP_023064014.1">
    <property type="nucleotide sequence ID" value="NZ_AUZM01000001.1"/>
</dbReference>
<accession>U7QQ19</accession>
<dbReference type="AlphaFoldDB" id="U7QQ19"/>
<comment type="caution">
    <text evidence="1">The sequence shown here is derived from an EMBL/GenBank/DDBJ whole genome shotgun (WGS) entry which is preliminary data.</text>
</comment>
<dbReference type="OrthoDB" id="9823839at2"/>
<name>U7QQ19_9CYAN</name>
<dbReference type="EMBL" id="AUZM01000001">
    <property type="protein sequence ID" value="ERT09953.1"/>
    <property type="molecule type" value="Genomic_DNA"/>
</dbReference>
<keyword evidence="2" id="KW-1185">Reference proteome</keyword>
<dbReference type="Proteomes" id="UP000017127">
    <property type="component" value="Unassembled WGS sequence"/>
</dbReference>
<gene>
    <name evidence="1" type="ORF">M595_0105</name>
</gene>
<sequence>MIIHVPSKAGQRKKYWRRVIDFVDLNQTNGYAFQGYRVEADQLIELEIGNFLLTYDEIGSIKRWYPHVCLYQVRADLESPLEERFTWSGKTANRNWNRSWALSVRDPIAEIVNENRLSYEDLIDWDKVSTDRLKEELKRRGVI</sequence>
<protein>
    <submittedName>
        <fullName evidence="1">Uncharacterized protein</fullName>
    </submittedName>
</protein>
<evidence type="ECO:0000313" key="2">
    <source>
        <dbReference type="Proteomes" id="UP000017127"/>
    </source>
</evidence>
<evidence type="ECO:0000313" key="1">
    <source>
        <dbReference type="EMBL" id="ERT09953.1"/>
    </source>
</evidence>
<reference evidence="1 2" key="1">
    <citation type="journal article" date="2013" name="Front. Microbiol.">
        <title>Comparative genomic analyses of the cyanobacterium, Lyngbya aestuarii BL J, a powerful hydrogen producer.</title>
        <authorList>
            <person name="Kothari A."/>
            <person name="Vaughn M."/>
            <person name="Garcia-Pichel F."/>
        </authorList>
    </citation>
    <scope>NUCLEOTIDE SEQUENCE [LARGE SCALE GENOMIC DNA]</scope>
    <source>
        <strain evidence="1 2">BL J</strain>
    </source>
</reference>
<proteinExistence type="predicted"/>
<organism evidence="1 2">
    <name type="scientific">Lyngbya aestuarii BL J</name>
    <dbReference type="NCBI Taxonomy" id="1348334"/>
    <lineage>
        <taxon>Bacteria</taxon>
        <taxon>Bacillati</taxon>
        <taxon>Cyanobacteriota</taxon>
        <taxon>Cyanophyceae</taxon>
        <taxon>Oscillatoriophycideae</taxon>
        <taxon>Oscillatoriales</taxon>
        <taxon>Microcoleaceae</taxon>
        <taxon>Lyngbya</taxon>
    </lineage>
</organism>